<sequence length="401" mass="44583">MSDYSGFFDIINTDSLSSDSIYSKKKSNVLMKGGSSQPTVTSLLMKAINNKQYDYANYLMAEDFVPENTVQSGGNNVLHTVLENANKLKNTNLFVNNIIKNNRTKDFDTKNSKGHTPTSIATSKGLNMFVNMLIGGGAKRKTDDFDIVTDMDTAKPNIFGKDDINTVDVLKKFNSDVSTLKNVESSIPHYKSNDGMNTDKFVNNLVNDMKNNIHGGKKKFLPDSPVRNANVLNEISRAVQNKKDEYHVKALDKVKTLLPKEYKNDKHMATVVKAILYMKIKERKELTGLDKASELLKSVTQENVDKALLQKDLIKQIVKHLEEKDKKDINSDDLKTINKPDNKNDSSKVVNKKLSRSKTNDKSDNTDNSSSSSDSLSDDSSSSDNLSSSSSDNDSSSSSEF</sequence>
<evidence type="ECO:0000313" key="2">
    <source>
        <dbReference type="EMBL" id="QHS90256.1"/>
    </source>
</evidence>
<reference evidence="2" key="1">
    <citation type="journal article" date="2020" name="Nature">
        <title>Giant virus diversity and host interactions through global metagenomics.</title>
        <authorList>
            <person name="Schulz F."/>
            <person name="Roux S."/>
            <person name="Paez-Espino D."/>
            <person name="Jungbluth S."/>
            <person name="Walsh D.A."/>
            <person name="Denef V.J."/>
            <person name="McMahon K.D."/>
            <person name="Konstantinidis K.T."/>
            <person name="Eloe-Fadrosh E.A."/>
            <person name="Kyrpides N.C."/>
            <person name="Woyke T."/>
        </authorList>
    </citation>
    <scope>NUCLEOTIDE SEQUENCE</scope>
    <source>
        <strain evidence="2">GVMAG-M-3300010160-60</strain>
    </source>
</reference>
<dbReference type="AlphaFoldDB" id="A0A6C0BDR2"/>
<protein>
    <submittedName>
        <fullName evidence="2">Uncharacterized protein</fullName>
    </submittedName>
</protein>
<feature type="region of interest" description="Disordered" evidence="1">
    <location>
        <begin position="331"/>
        <end position="401"/>
    </location>
</feature>
<accession>A0A6C0BDR2</accession>
<evidence type="ECO:0000256" key="1">
    <source>
        <dbReference type="SAM" id="MobiDB-lite"/>
    </source>
</evidence>
<dbReference type="InterPro" id="IPR036770">
    <property type="entry name" value="Ankyrin_rpt-contain_sf"/>
</dbReference>
<feature type="compositionally biased region" description="Low complexity" evidence="1">
    <location>
        <begin position="366"/>
        <end position="401"/>
    </location>
</feature>
<organism evidence="2">
    <name type="scientific">viral metagenome</name>
    <dbReference type="NCBI Taxonomy" id="1070528"/>
    <lineage>
        <taxon>unclassified sequences</taxon>
        <taxon>metagenomes</taxon>
        <taxon>organismal metagenomes</taxon>
    </lineage>
</organism>
<name>A0A6C0BDR2_9ZZZZ</name>
<dbReference type="SUPFAM" id="SSF48403">
    <property type="entry name" value="Ankyrin repeat"/>
    <property type="match status" value="1"/>
</dbReference>
<dbReference type="EMBL" id="MN739131">
    <property type="protein sequence ID" value="QHS90256.1"/>
    <property type="molecule type" value="Genomic_DNA"/>
</dbReference>
<proteinExistence type="predicted"/>
<feature type="compositionally biased region" description="Basic and acidic residues" evidence="1">
    <location>
        <begin position="331"/>
        <end position="346"/>
    </location>
</feature>
<dbReference type="Gene3D" id="1.25.40.20">
    <property type="entry name" value="Ankyrin repeat-containing domain"/>
    <property type="match status" value="1"/>
</dbReference>